<evidence type="ECO:0000259" key="5">
    <source>
        <dbReference type="Pfam" id="PF04542"/>
    </source>
</evidence>
<keyword evidence="2" id="KW-0805">Transcription regulation</keyword>
<comment type="similarity">
    <text evidence="1">Belongs to the sigma-70 factor family. ECF subfamily.</text>
</comment>
<dbReference type="SUPFAM" id="SSF88946">
    <property type="entry name" value="Sigma2 domain of RNA polymerase sigma factors"/>
    <property type="match status" value="1"/>
</dbReference>
<dbReference type="Pfam" id="PF04542">
    <property type="entry name" value="Sigma70_r2"/>
    <property type="match status" value="1"/>
</dbReference>
<dbReference type="InterPro" id="IPR014327">
    <property type="entry name" value="RNA_pol_sigma70_bacteroid"/>
</dbReference>
<dbReference type="GO" id="GO:0016987">
    <property type="term" value="F:sigma factor activity"/>
    <property type="evidence" value="ECO:0007669"/>
    <property type="project" value="UniProtKB-KW"/>
</dbReference>
<dbReference type="Proteomes" id="UP000199452">
    <property type="component" value="Unassembled WGS sequence"/>
</dbReference>
<evidence type="ECO:0000256" key="2">
    <source>
        <dbReference type="ARBA" id="ARBA00023015"/>
    </source>
</evidence>
<name>A0A1G6JQX8_9BACT</name>
<evidence type="ECO:0000256" key="4">
    <source>
        <dbReference type="ARBA" id="ARBA00023163"/>
    </source>
</evidence>
<dbReference type="Gene3D" id="1.10.1740.10">
    <property type="match status" value="1"/>
</dbReference>
<dbReference type="AlphaFoldDB" id="A0A1G6JQX8"/>
<reference evidence="7 8" key="1">
    <citation type="submission" date="2016-09" db="EMBL/GenBank/DDBJ databases">
        <authorList>
            <person name="Capua I."/>
            <person name="De Benedictis P."/>
            <person name="Joannis T."/>
            <person name="Lombin L.H."/>
            <person name="Cattoli G."/>
        </authorList>
    </citation>
    <scope>NUCLEOTIDE SEQUENCE [LARGE SCALE GENOMIC DNA]</scope>
    <source>
        <strain evidence="7 8">A7P-90m</strain>
    </source>
</reference>
<dbReference type="PANTHER" id="PTHR43133">
    <property type="entry name" value="RNA POLYMERASE ECF-TYPE SIGMA FACTO"/>
    <property type="match status" value="1"/>
</dbReference>
<dbReference type="InterPro" id="IPR007627">
    <property type="entry name" value="RNA_pol_sigma70_r2"/>
</dbReference>
<dbReference type="Gene3D" id="1.10.10.10">
    <property type="entry name" value="Winged helix-like DNA-binding domain superfamily/Winged helix DNA-binding domain"/>
    <property type="match status" value="1"/>
</dbReference>
<dbReference type="PANTHER" id="PTHR43133:SF46">
    <property type="entry name" value="RNA POLYMERASE SIGMA-70 FACTOR ECF SUBFAMILY"/>
    <property type="match status" value="1"/>
</dbReference>
<accession>A0A1G6JQX8</accession>
<feature type="domain" description="RNA polymerase sigma-70 region 2" evidence="5">
    <location>
        <begin position="24"/>
        <end position="85"/>
    </location>
</feature>
<dbReference type="InterPro" id="IPR013325">
    <property type="entry name" value="RNA_pol_sigma_r2"/>
</dbReference>
<dbReference type="NCBIfam" id="TIGR02985">
    <property type="entry name" value="Sig70_bacteroi1"/>
    <property type="match status" value="1"/>
</dbReference>
<dbReference type="NCBIfam" id="TIGR02937">
    <property type="entry name" value="sigma70-ECF"/>
    <property type="match status" value="1"/>
</dbReference>
<dbReference type="RefSeq" id="WP_092437450.1">
    <property type="nucleotide sequence ID" value="NZ_FMYP01000021.1"/>
</dbReference>
<keyword evidence="8" id="KW-1185">Reference proteome</keyword>
<dbReference type="InterPro" id="IPR014284">
    <property type="entry name" value="RNA_pol_sigma-70_dom"/>
</dbReference>
<organism evidence="7 8">
    <name type="scientific">Williamwhitmania taraxaci</name>
    <dbReference type="NCBI Taxonomy" id="1640674"/>
    <lineage>
        <taxon>Bacteria</taxon>
        <taxon>Pseudomonadati</taxon>
        <taxon>Bacteroidota</taxon>
        <taxon>Bacteroidia</taxon>
        <taxon>Bacteroidales</taxon>
        <taxon>Williamwhitmaniaceae</taxon>
        <taxon>Williamwhitmania</taxon>
    </lineage>
</organism>
<dbReference type="EMBL" id="FMYP01000021">
    <property type="protein sequence ID" value="SDC21061.1"/>
    <property type="molecule type" value="Genomic_DNA"/>
</dbReference>
<dbReference type="InterPro" id="IPR036388">
    <property type="entry name" value="WH-like_DNA-bd_sf"/>
</dbReference>
<proteinExistence type="inferred from homology"/>
<feature type="domain" description="RNA polymerase sigma factor 70 region 4 type 2" evidence="6">
    <location>
        <begin position="122"/>
        <end position="172"/>
    </location>
</feature>
<evidence type="ECO:0000259" key="6">
    <source>
        <dbReference type="Pfam" id="PF08281"/>
    </source>
</evidence>
<keyword evidence="3" id="KW-0731">Sigma factor</keyword>
<protein>
    <submittedName>
        <fullName evidence="7">RNA polymerase sigma-70 factor, ECF subfamily</fullName>
    </submittedName>
</protein>
<sequence>MALHGILSQRKIINSDISEFEKVFRTFYEPLCRYAFQIVHDMDAAEEVVEEFFYNYWKNRETIEVKISLKAYLFRSIRNNSLRYLEHIAVTRKHAKEVMAVEKDIESGNASDELELNELNAIVDKTLDELPERCSKIFKMSRFDGLKYQEIAESLSISVKTVEADMGKALQHFRKNLKHYQEYAL</sequence>
<gene>
    <name evidence="7" type="ORF">SAMN05216323_102121</name>
</gene>
<dbReference type="SUPFAM" id="SSF88659">
    <property type="entry name" value="Sigma3 and sigma4 domains of RNA polymerase sigma factors"/>
    <property type="match status" value="1"/>
</dbReference>
<dbReference type="OrthoDB" id="9782991at2"/>
<dbReference type="InterPro" id="IPR013324">
    <property type="entry name" value="RNA_pol_sigma_r3/r4-like"/>
</dbReference>
<evidence type="ECO:0000256" key="3">
    <source>
        <dbReference type="ARBA" id="ARBA00023082"/>
    </source>
</evidence>
<dbReference type="Pfam" id="PF08281">
    <property type="entry name" value="Sigma70_r4_2"/>
    <property type="match status" value="1"/>
</dbReference>
<dbReference type="InterPro" id="IPR039425">
    <property type="entry name" value="RNA_pol_sigma-70-like"/>
</dbReference>
<dbReference type="GO" id="GO:0003677">
    <property type="term" value="F:DNA binding"/>
    <property type="evidence" value="ECO:0007669"/>
    <property type="project" value="InterPro"/>
</dbReference>
<keyword evidence="4" id="KW-0804">Transcription</keyword>
<evidence type="ECO:0000313" key="7">
    <source>
        <dbReference type="EMBL" id="SDC21061.1"/>
    </source>
</evidence>
<dbReference type="GO" id="GO:0006352">
    <property type="term" value="P:DNA-templated transcription initiation"/>
    <property type="evidence" value="ECO:0007669"/>
    <property type="project" value="InterPro"/>
</dbReference>
<evidence type="ECO:0000313" key="8">
    <source>
        <dbReference type="Proteomes" id="UP000199452"/>
    </source>
</evidence>
<dbReference type="InterPro" id="IPR013249">
    <property type="entry name" value="RNA_pol_sigma70_r4_t2"/>
</dbReference>
<dbReference type="STRING" id="1640674.SAMN05216323_102121"/>
<evidence type="ECO:0000256" key="1">
    <source>
        <dbReference type="ARBA" id="ARBA00010641"/>
    </source>
</evidence>